<evidence type="ECO:0000256" key="1">
    <source>
        <dbReference type="ARBA" id="ARBA00022729"/>
    </source>
</evidence>
<accession>A0ABW2WVM8</accession>
<dbReference type="InterPro" id="IPR014756">
    <property type="entry name" value="Ig_E-set"/>
</dbReference>
<evidence type="ECO:0000313" key="4">
    <source>
        <dbReference type="Proteomes" id="UP001596915"/>
    </source>
</evidence>
<protein>
    <submittedName>
        <fullName evidence="3">IPT/TIG domain-containing protein</fullName>
    </submittedName>
</protein>
<dbReference type="CDD" id="cd00102">
    <property type="entry name" value="IPT"/>
    <property type="match status" value="3"/>
</dbReference>
<dbReference type="SMART" id="SM00429">
    <property type="entry name" value="IPT"/>
    <property type="match status" value="4"/>
</dbReference>
<keyword evidence="4" id="KW-1185">Reference proteome</keyword>
<dbReference type="Gene3D" id="2.60.40.10">
    <property type="entry name" value="Immunoglobulins"/>
    <property type="match status" value="4"/>
</dbReference>
<dbReference type="InterPro" id="IPR013783">
    <property type="entry name" value="Ig-like_fold"/>
</dbReference>
<feature type="domain" description="IPT/TIG" evidence="2">
    <location>
        <begin position="197"/>
        <end position="278"/>
    </location>
</feature>
<reference evidence="4" key="1">
    <citation type="journal article" date="2019" name="Int. J. Syst. Evol. Microbiol.">
        <title>The Global Catalogue of Microorganisms (GCM) 10K type strain sequencing project: providing services to taxonomists for standard genome sequencing and annotation.</title>
        <authorList>
            <consortium name="The Broad Institute Genomics Platform"/>
            <consortium name="The Broad Institute Genome Sequencing Center for Infectious Disease"/>
            <person name="Wu L."/>
            <person name="Ma J."/>
        </authorList>
    </citation>
    <scope>NUCLEOTIDE SEQUENCE [LARGE SCALE GENOMIC DNA]</scope>
    <source>
        <strain evidence="4">JCM 12607</strain>
    </source>
</reference>
<dbReference type="SUPFAM" id="SSF81296">
    <property type="entry name" value="E set domains"/>
    <property type="match status" value="4"/>
</dbReference>
<feature type="domain" description="IPT/TIG" evidence="2">
    <location>
        <begin position="31"/>
        <end position="111"/>
    </location>
</feature>
<comment type="caution">
    <text evidence="3">The sequence shown here is derived from an EMBL/GenBank/DDBJ whole genome shotgun (WGS) entry which is preliminary data.</text>
</comment>
<organism evidence="3 4">
    <name type="scientific">Streptomyces sanglieri</name>
    <dbReference type="NCBI Taxonomy" id="193460"/>
    <lineage>
        <taxon>Bacteria</taxon>
        <taxon>Bacillati</taxon>
        <taxon>Actinomycetota</taxon>
        <taxon>Actinomycetes</taxon>
        <taxon>Kitasatosporales</taxon>
        <taxon>Streptomycetaceae</taxon>
        <taxon>Streptomyces</taxon>
    </lineage>
</organism>
<feature type="domain" description="IPT/TIG" evidence="2">
    <location>
        <begin position="113"/>
        <end position="195"/>
    </location>
</feature>
<evidence type="ECO:0000259" key="2">
    <source>
        <dbReference type="SMART" id="SM00429"/>
    </source>
</evidence>
<evidence type="ECO:0000313" key="3">
    <source>
        <dbReference type="EMBL" id="MFD0625353.1"/>
    </source>
</evidence>
<dbReference type="EMBL" id="JBHTGL010000008">
    <property type="protein sequence ID" value="MFD0625353.1"/>
    <property type="molecule type" value="Genomic_DNA"/>
</dbReference>
<keyword evidence="1" id="KW-0732">Signal</keyword>
<feature type="domain" description="IPT/TIG" evidence="2">
    <location>
        <begin position="280"/>
        <end position="359"/>
    </location>
</feature>
<dbReference type="InterPro" id="IPR002909">
    <property type="entry name" value="IPT_dom"/>
</dbReference>
<sequence>MPHAAQPSTAAAAHAITTSSPFPAAAVTVATPTISSLTPTQGPAEGGNTVTLTGTGFTGATSVRFGTTAAAFITVSDTQVTAIAPAAPAGPLSVTITTSGGTSAGISYTYVAAPVLDSVAPAQGPLAGQNTVTLSGTGFTGTTSVRFGANAAISFTFVSATQLTAVVPTGGPGPVAVTVTTPGGTSTQAVSYYYLGAPVLNSVAPGSGQVSGNNAVTLTGANLLQASTVRFGPTTAAPSAIVSATEVRATVPPGVSGTVPVSITTPGGTSNTVTYLYLGVPVIAGLVPAQGPSAGGNTVTVTGSGLTYATAVLFGSVPAGFTVVSDTQLTTTAPPGVLGAVTVRVVTPGGTSIGVPYIRVGSPAV</sequence>
<dbReference type="PANTHER" id="PTHR46769:SF2">
    <property type="entry name" value="FIBROCYSTIN-L ISOFORM 2 PRECURSOR-RELATED"/>
    <property type="match status" value="1"/>
</dbReference>
<dbReference type="InterPro" id="IPR052387">
    <property type="entry name" value="Fibrocystin"/>
</dbReference>
<dbReference type="PANTHER" id="PTHR46769">
    <property type="entry name" value="POLYCYSTIC KIDNEY AND HEPATIC DISEASE 1 (AUTOSOMAL RECESSIVE)-LIKE 1"/>
    <property type="match status" value="1"/>
</dbReference>
<gene>
    <name evidence="3" type="ORF">ACFQ2K_23980</name>
</gene>
<name>A0ABW2WVM8_9ACTN</name>
<dbReference type="Proteomes" id="UP001596915">
    <property type="component" value="Unassembled WGS sequence"/>
</dbReference>
<proteinExistence type="predicted"/>
<dbReference type="Pfam" id="PF01833">
    <property type="entry name" value="TIG"/>
    <property type="match status" value="4"/>
</dbReference>